<name>A0A822ZBQ0_NELNU</name>
<organism evidence="2 3">
    <name type="scientific">Nelumbo nucifera</name>
    <name type="common">Sacred lotus</name>
    <dbReference type="NCBI Taxonomy" id="4432"/>
    <lineage>
        <taxon>Eukaryota</taxon>
        <taxon>Viridiplantae</taxon>
        <taxon>Streptophyta</taxon>
        <taxon>Embryophyta</taxon>
        <taxon>Tracheophyta</taxon>
        <taxon>Spermatophyta</taxon>
        <taxon>Magnoliopsida</taxon>
        <taxon>Proteales</taxon>
        <taxon>Nelumbonaceae</taxon>
        <taxon>Nelumbo</taxon>
    </lineage>
</organism>
<evidence type="ECO:0000313" key="2">
    <source>
        <dbReference type="EMBL" id="DAD40899.1"/>
    </source>
</evidence>
<comment type="similarity">
    <text evidence="1">Belongs to the aldehyde dehydrogenase family.</text>
</comment>
<keyword evidence="3" id="KW-1185">Reference proteome</keyword>
<proteinExistence type="inferred from homology"/>
<evidence type="ECO:0000256" key="1">
    <source>
        <dbReference type="ARBA" id="ARBA00009986"/>
    </source>
</evidence>
<gene>
    <name evidence="2" type="ORF">HUJ06_015222</name>
</gene>
<comment type="caution">
    <text evidence="2">The sequence shown here is derived from an EMBL/GenBank/DDBJ whole genome shotgun (WGS) entry which is preliminary data.</text>
</comment>
<dbReference type="PANTHER" id="PTHR43866:SF3">
    <property type="entry name" value="METHYLMALONATE-SEMIALDEHYDE DEHYDROGENASE [ACYLATING], MITOCHONDRIAL"/>
    <property type="match status" value="1"/>
</dbReference>
<sequence length="209" mass="22332">MDKLAMNIAVEHGKTSKDARDDVLHGLELVEQACGLSCNDSLMGASMLLAELAVEAGLCNGVLNIIHGNNASAFTFQTLSMKFVMIAISRLYHFLVQMWFSMLLDVVPVVTDSGAHLGTKSARAAARGKHAQSYMGTKNHAVIMPDASMVATLSALVSTGFGAAGQREKELVERANALKVNAGTEPGADLGPVISKLAKEHIYKLIQWH</sequence>
<dbReference type="EMBL" id="DUZY01000005">
    <property type="protein sequence ID" value="DAD40899.1"/>
    <property type="molecule type" value="Genomic_DNA"/>
</dbReference>
<dbReference type="Gene3D" id="3.40.605.10">
    <property type="entry name" value="Aldehyde Dehydrogenase, Chain A, domain 1"/>
    <property type="match status" value="1"/>
</dbReference>
<reference evidence="2 3" key="1">
    <citation type="journal article" date="2020" name="Mol. Biol. Evol.">
        <title>Distinct Expression and Methylation Patterns for Genes with Different Fates following a Single Whole-Genome Duplication in Flowering Plants.</title>
        <authorList>
            <person name="Shi T."/>
            <person name="Rahmani R.S."/>
            <person name="Gugger P.F."/>
            <person name="Wang M."/>
            <person name="Li H."/>
            <person name="Zhang Y."/>
            <person name="Li Z."/>
            <person name="Wang Q."/>
            <person name="Van de Peer Y."/>
            <person name="Marchal K."/>
            <person name="Chen J."/>
        </authorList>
    </citation>
    <scope>NUCLEOTIDE SEQUENCE [LARGE SCALE GENOMIC DNA]</scope>
    <source>
        <tissue evidence="2">Leaf</tissue>
    </source>
</reference>
<dbReference type="InterPro" id="IPR010061">
    <property type="entry name" value="MeMal-semiAld_DH"/>
</dbReference>
<dbReference type="Proteomes" id="UP000607653">
    <property type="component" value="Unassembled WGS sequence"/>
</dbReference>
<accession>A0A822ZBQ0</accession>
<dbReference type="InterPro" id="IPR016162">
    <property type="entry name" value="Ald_DH_N"/>
</dbReference>
<dbReference type="GO" id="GO:0004491">
    <property type="term" value="F:methylmalonate-semialdehyde dehydrogenase (acylating, NAD) activity"/>
    <property type="evidence" value="ECO:0007669"/>
    <property type="project" value="InterPro"/>
</dbReference>
<protein>
    <submittedName>
        <fullName evidence="2">Uncharacterized protein</fullName>
    </submittedName>
</protein>
<dbReference type="InterPro" id="IPR016161">
    <property type="entry name" value="Ald_DH/histidinol_DH"/>
</dbReference>
<dbReference type="PANTHER" id="PTHR43866">
    <property type="entry name" value="MALONATE-SEMIALDEHYDE DEHYDROGENASE"/>
    <property type="match status" value="1"/>
</dbReference>
<dbReference type="AlphaFoldDB" id="A0A822ZBQ0"/>
<dbReference type="SUPFAM" id="SSF53720">
    <property type="entry name" value="ALDH-like"/>
    <property type="match status" value="1"/>
</dbReference>
<evidence type="ECO:0000313" key="3">
    <source>
        <dbReference type="Proteomes" id="UP000607653"/>
    </source>
</evidence>